<dbReference type="GO" id="GO:0003677">
    <property type="term" value="F:DNA binding"/>
    <property type="evidence" value="ECO:0007669"/>
    <property type="project" value="UniProtKB-KW"/>
</dbReference>
<dbReference type="PRINTS" id="PR00367">
    <property type="entry name" value="ETHRSPELEMNT"/>
</dbReference>
<proteinExistence type="inferred from homology"/>
<keyword evidence="2" id="KW-0805">Transcription regulation</keyword>
<protein>
    <recommendedName>
        <fullName evidence="8">AP2/ERF domain-containing protein</fullName>
    </recommendedName>
</protein>
<dbReference type="AlphaFoldDB" id="A0ABD3JWP5"/>
<dbReference type="InterPro" id="IPR044808">
    <property type="entry name" value="ERF_plant"/>
</dbReference>
<accession>A0ABD3JWP5</accession>
<comment type="subcellular location">
    <subcellularLocation>
        <location evidence="1">Nucleus</location>
    </subcellularLocation>
</comment>
<keyword evidence="4" id="KW-0804">Transcription</keyword>
<keyword evidence="3" id="KW-0238">DNA-binding</keyword>
<feature type="domain" description="AP2/ERF" evidence="8">
    <location>
        <begin position="159"/>
        <end position="216"/>
    </location>
</feature>
<dbReference type="PANTHER" id="PTHR31190">
    <property type="entry name" value="DNA-BINDING DOMAIN"/>
    <property type="match status" value="1"/>
</dbReference>
<sequence>MNPFALPLSLSRRERFMKKSKSKRPKLDPPPPLLLPPPAEDHPSPPRRCLLTHEQELSVMVATLAEVISGTPSARSGSGEDPAGPAPGSGGLITCRECGIEGCLGCSYFPPTLERGGASSSQAEASSTHGQSASNAAGGSGHAPGAADASQEYGARKNRYRGVRQRPWGKWAAEIRDPRRGARVWLGTFDTAEEAARAYDNAAIEFRGPRAKLNFPVVDHSLWESSAPSLLERREITPNESEQYPETERAPAEAEQGNARGSELWEVFGDDEMQQWMTTIGFGSDHSSDSSNGNGHSS</sequence>
<dbReference type="Gene3D" id="3.30.730.10">
    <property type="entry name" value="AP2/ERF domain"/>
    <property type="match status" value="1"/>
</dbReference>
<dbReference type="EMBL" id="JBJKBG010000007">
    <property type="protein sequence ID" value="KAL3730538.1"/>
    <property type="molecule type" value="Genomic_DNA"/>
</dbReference>
<dbReference type="SUPFAM" id="SSF54171">
    <property type="entry name" value="DNA-binding domain"/>
    <property type="match status" value="1"/>
</dbReference>
<feature type="compositionally biased region" description="Low complexity" evidence="7">
    <location>
        <begin position="118"/>
        <end position="150"/>
    </location>
</feature>
<dbReference type="InterPro" id="IPR001471">
    <property type="entry name" value="AP2/ERF_dom"/>
</dbReference>
<dbReference type="CDD" id="cd00018">
    <property type="entry name" value="AP2"/>
    <property type="match status" value="1"/>
</dbReference>
<evidence type="ECO:0000256" key="1">
    <source>
        <dbReference type="ARBA" id="ARBA00004123"/>
    </source>
</evidence>
<dbReference type="FunFam" id="3.30.730.10:FF:000001">
    <property type="entry name" value="Ethylene-responsive transcription factor 2"/>
    <property type="match status" value="1"/>
</dbReference>
<evidence type="ECO:0000259" key="8">
    <source>
        <dbReference type="PROSITE" id="PS51032"/>
    </source>
</evidence>
<dbReference type="Pfam" id="PF00847">
    <property type="entry name" value="AP2"/>
    <property type="match status" value="1"/>
</dbReference>
<dbReference type="PROSITE" id="PS51032">
    <property type="entry name" value="AP2_ERF"/>
    <property type="match status" value="1"/>
</dbReference>
<comment type="caution">
    <text evidence="9">The sequence shown here is derived from an EMBL/GenBank/DDBJ whole genome shotgun (WGS) entry which is preliminary data.</text>
</comment>
<organism evidence="9 10">
    <name type="scientific">Eucalyptus globulus</name>
    <name type="common">Tasmanian blue gum</name>
    <dbReference type="NCBI Taxonomy" id="34317"/>
    <lineage>
        <taxon>Eukaryota</taxon>
        <taxon>Viridiplantae</taxon>
        <taxon>Streptophyta</taxon>
        <taxon>Embryophyta</taxon>
        <taxon>Tracheophyta</taxon>
        <taxon>Spermatophyta</taxon>
        <taxon>Magnoliopsida</taxon>
        <taxon>eudicotyledons</taxon>
        <taxon>Gunneridae</taxon>
        <taxon>Pentapetalae</taxon>
        <taxon>rosids</taxon>
        <taxon>malvids</taxon>
        <taxon>Myrtales</taxon>
        <taxon>Myrtaceae</taxon>
        <taxon>Myrtoideae</taxon>
        <taxon>Eucalypteae</taxon>
        <taxon>Eucalyptus</taxon>
    </lineage>
</organism>
<feature type="compositionally biased region" description="Pro residues" evidence="7">
    <location>
        <begin position="28"/>
        <end position="38"/>
    </location>
</feature>
<feature type="region of interest" description="Disordered" evidence="7">
    <location>
        <begin position="115"/>
        <end position="158"/>
    </location>
</feature>
<dbReference type="PANTHER" id="PTHR31190:SF181">
    <property type="entry name" value="OS02G0764700 PROTEIN"/>
    <property type="match status" value="1"/>
</dbReference>
<evidence type="ECO:0000256" key="6">
    <source>
        <dbReference type="ARBA" id="ARBA00024343"/>
    </source>
</evidence>
<feature type="region of interest" description="Disordered" evidence="7">
    <location>
        <begin position="1"/>
        <end position="48"/>
    </location>
</feature>
<dbReference type="GO" id="GO:0005634">
    <property type="term" value="C:nucleus"/>
    <property type="evidence" value="ECO:0007669"/>
    <property type="project" value="UniProtKB-SubCell"/>
</dbReference>
<evidence type="ECO:0000256" key="5">
    <source>
        <dbReference type="ARBA" id="ARBA00023242"/>
    </source>
</evidence>
<evidence type="ECO:0000256" key="4">
    <source>
        <dbReference type="ARBA" id="ARBA00023163"/>
    </source>
</evidence>
<name>A0ABD3JWP5_EUCGL</name>
<dbReference type="Proteomes" id="UP001634007">
    <property type="component" value="Unassembled WGS sequence"/>
</dbReference>
<evidence type="ECO:0000256" key="2">
    <source>
        <dbReference type="ARBA" id="ARBA00023015"/>
    </source>
</evidence>
<dbReference type="SMART" id="SM00380">
    <property type="entry name" value="AP2"/>
    <property type="match status" value="1"/>
</dbReference>
<evidence type="ECO:0000256" key="7">
    <source>
        <dbReference type="SAM" id="MobiDB-lite"/>
    </source>
</evidence>
<feature type="region of interest" description="Disordered" evidence="7">
    <location>
        <begin position="231"/>
        <end position="264"/>
    </location>
</feature>
<dbReference type="InterPro" id="IPR016177">
    <property type="entry name" value="DNA-bd_dom_sf"/>
</dbReference>
<keyword evidence="5" id="KW-0539">Nucleus</keyword>
<gene>
    <name evidence="9" type="ORF">ACJRO7_027538</name>
</gene>
<feature type="compositionally biased region" description="Basic residues" evidence="7">
    <location>
        <begin position="15"/>
        <end position="24"/>
    </location>
</feature>
<evidence type="ECO:0000313" key="9">
    <source>
        <dbReference type="EMBL" id="KAL3730538.1"/>
    </source>
</evidence>
<keyword evidence="10" id="KW-1185">Reference proteome</keyword>
<evidence type="ECO:0000256" key="3">
    <source>
        <dbReference type="ARBA" id="ARBA00023125"/>
    </source>
</evidence>
<dbReference type="InterPro" id="IPR036955">
    <property type="entry name" value="AP2/ERF_dom_sf"/>
</dbReference>
<comment type="similarity">
    <text evidence="6">Belongs to the AP2/ERF transcription factor family. ERF subfamily.</text>
</comment>
<reference evidence="9 10" key="1">
    <citation type="submission" date="2024-11" db="EMBL/GenBank/DDBJ databases">
        <title>Chromosome-level genome assembly of Eucalyptus globulus Labill. provides insights into its genome evolution.</title>
        <authorList>
            <person name="Li X."/>
        </authorList>
    </citation>
    <scope>NUCLEOTIDE SEQUENCE [LARGE SCALE GENOMIC DNA]</scope>
    <source>
        <strain evidence="9">CL2024</strain>
        <tissue evidence="9">Fresh tender leaves</tissue>
    </source>
</reference>
<evidence type="ECO:0000313" key="10">
    <source>
        <dbReference type="Proteomes" id="UP001634007"/>
    </source>
</evidence>